<protein>
    <submittedName>
        <fullName evidence="1">Uncharacterized protein</fullName>
    </submittedName>
</protein>
<proteinExistence type="predicted"/>
<evidence type="ECO:0000313" key="2">
    <source>
        <dbReference type="Proteomes" id="UP000091857"/>
    </source>
</evidence>
<gene>
    <name evidence="1" type="ORF">MANES_12G114433v8</name>
</gene>
<dbReference type="Proteomes" id="UP000091857">
    <property type="component" value="Chromosome 12"/>
</dbReference>
<organism evidence="1 2">
    <name type="scientific">Manihot esculenta</name>
    <name type="common">Cassava</name>
    <name type="synonym">Jatropha manihot</name>
    <dbReference type="NCBI Taxonomy" id="3983"/>
    <lineage>
        <taxon>Eukaryota</taxon>
        <taxon>Viridiplantae</taxon>
        <taxon>Streptophyta</taxon>
        <taxon>Embryophyta</taxon>
        <taxon>Tracheophyta</taxon>
        <taxon>Spermatophyta</taxon>
        <taxon>Magnoliopsida</taxon>
        <taxon>eudicotyledons</taxon>
        <taxon>Gunneridae</taxon>
        <taxon>Pentapetalae</taxon>
        <taxon>rosids</taxon>
        <taxon>fabids</taxon>
        <taxon>Malpighiales</taxon>
        <taxon>Euphorbiaceae</taxon>
        <taxon>Crotonoideae</taxon>
        <taxon>Manihoteae</taxon>
        <taxon>Manihot</taxon>
    </lineage>
</organism>
<sequence length="44" mass="5335">MSKNCRKQLILLCGKIWLEMDSYPDYHRQFHVDPHLSAYLHPHL</sequence>
<evidence type="ECO:0000313" key="1">
    <source>
        <dbReference type="EMBL" id="KAG8642726.1"/>
    </source>
</evidence>
<reference evidence="2" key="1">
    <citation type="journal article" date="2016" name="Nat. Biotechnol.">
        <title>Sequencing wild and cultivated cassava and related species reveals extensive interspecific hybridization and genetic diversity.</title>
        <authorList>
            <person name="Bredeson J.V."/>
            <person name="Lyons J.B."/>
            <person name="Prochnik S.E."/>
            <person name="Wu G.A."/>
            <person name="Ha C.M."/>
            <person name="Edsinger-Gonzales E."/>
            <person name="Grimwood J."/>
            <person name="Schmutz J."/>
            <person name="Rabbi I.Y."/>
            <person name="Egesi C."/>
            <person name="Nauluvula P."/>
            <person name="Lebot V."/>
            <person name="Ndunguru J."/>
            <person name="Mkamilo G."/>
            <person name="Bart R.S."/>
            <person name="Setter T.L."/>
            <person name="Gleadow R.M."/>
            <person name="Kulakow P."/>
            <person name="Ferguson M.E."/>
            <person name="Rounsley S."/>
            <person name="Rokhsar D.S."/>
        </authorList>
    </citation>
    <scope>NUCLEOTIDE SEQUENCE [LARGE SCALE GENOMIC DNA]</scope>
    <source>
        <strain evidence="2">cv. AM560-2</strain>
    </source>
</reference>
<dbReference type="EMBL" id="CM004398">
    <property type="protein sequence ID" value="KAG8642726.1"/>
    <property type="molecule type" value="Genomic_DNA"/>
</dbReference>
<accession>A0ACB7GRY6</accession>
<comment type="caution">
    <text evidence="1">The sequence shown here is derived from an EMBL/GenBank/DDBJ whole genome shotgun (WGS) entry which is preliminary data.</text>
</comment>
<keyword evidence="2" id="KW-1185">Reference proteome</keyword>
<name>A0ACB7GRY6_MANES</name>